<feature type="region of interest" description="Disordered" evidence="1">
    <location>
        <begin position="318"/>
        <end position="349"/>
    </location>
</feature>
<dbReference type="EMBL" id="WUAV01000005">
    <property type="protein sequence ID" value="KAF1752452.1"/>
    <property type="molecule type" value="Genomic_DNA"/>
</dbReference>
<dbReference type="Proteomes" id="UP000483820">
    <property type="component" value="Chromosome V"/>
</dbReference>
<evidence type="ECO:0000256" key="1">
    <source>
        <dbReference type="SAM" id="MobiDB-lite"/>
    </source>
</evidence>
<dbReference type="AlphaFoldDB" id="A0A6A5GDC3"/>
<feature type="compositionally biased region" description="Polar residues" evidence="1">
    <location>
        <begin position="32"/>
        <end position="42"/>
    </location>
</feature>
<gene>
    <name evidence="2" type="ORF">GCK72_019007</name>
</gene>
<accession>A0A6A5GDC3</accession>
<evidence type="ECO:0000313" key="3">
    <source>
        <dbReference type="Proteomes" id="UP000483820"/>
    </source>
</evidence>
<organism evidence="2 3">
    <name type="scientific">Caenorhabditis remanei</name>
    <name type="common">Caenorhabditis vulgaris</name>
    <dbReference type="NCBI Taxonomy" id="31234"/>
    <lineage>
        <taxon>Eukaryota</taxon>
        <taxon>Metazoa</taxon>
        <taxon>Ecdysozoa</taxon>
        <taxon>Nematoda</taxon>
        <taxon>Chromadorea</taxon>
        <taxon>Rhabditida</taxon>
        <taxon>Rhabditina</taxon>
        <taxon>Rhabditomorpha</taxon>
        <taxon>Rhabditoidea</taxon>
        <taxon>Rhabditidae</taxon>
        <taxon>Peloderinae</taxon>
        <taxon>Caenorhabditis</taxon>
    </lineage>
</organism>
<name>A0A6A5GDC3_CAERE</name>
<evidence type="ECO:0000313" key="2">
    <source>
        <dbReference type="EMBL" id="KAF1752452.1"/>
    </source>
</evidence>
<reference evidence="2 3" key="1">
    <citation type="submission" date="2019-12" db="EMBL/GenBank/DDBJ databases">
        <title>Chromosome-level assembly of the Caenorhabditis remanei genome.</title>
        <authorList>
            <person name="Teterina A.A."/>
            <person name="Willis J.H."/>
            <person name="Phillips P.C."/>
        </authorList>
    </citation>
    <scope>NUCLEOTIDE SEQUENCE [LARGE SCALE GENOMIC DNA]</scope>
    <source>
        <strain evidence="2 3">PX506</strain>
        <tissue evidence="2">Whole organism</tissue>
    </source>
</reference>
<dbReference type="CTD" id="78776739"/>
<protein>
    <submittedName>
        <fullName evidence="2">Uncharacterized protein</fullName>
    </submittedName>
</protein>
<feature type="region of interest" description="Disordered" evidence="1">
    <location>
        <begin position="32"/>
        <end position="55"/>
    </location>
</feature>
<comment type="caution">
    <text evidence="2">The sequence shown here is derived from an EMBL/GenBank/DDBJ whole genome shotgun (WGS) entry which is preliminary data.</text>
</comment>
<proteinExistence type="predicted"/>
<dbReference type="GeneID" id="78776739"/>
<sequence>MNDIGPHEVKFNKEDTKASEAAICATPTSARLTRPSRWSTHSGHMKGGDENVPQATSADVEASEEAKVIYPTFKAVKTTTASHYASQEDKDLRVIIETVKNKLCKFKFVDEVTLEWIRFTDQVAEKLSCIEKTNRELVLAYNSQTDLLKKLRYLLTAIIQAERQQSWLRDMDRVVGYVQEIRKLLRSLTTTNNRIEALLSASAPTVPHANPYKLDNAKNAIPGTTSAKVNRSCTLCVEPNHNTDQCHSFPTSIDRIQIALRHNICLQCLEKFPENDRGIHQDCKKVDTLCRNCIHIVDDPKAAKHNIVFCTWKLQKGSRLGQHPPPHKSKSALLKSHPTAGAGPSRSGH</sequence>
<dbReference type="RefSeq" id="XP_053581753.1">
    <property type="nucleotide sequence ID" value="XM_053732840.1"/>
</dbReference>
<dbReference type="KEGG" id="crq:GCK72_019007"/>